<dbReference type="PANTHER" id="PTHR44591:SF23">
    <property type="entry name" value="CHEY SUBFAMILY"/>
    <property type="match status" value="1"/>
</dbReference>
<evidence type="ECO:0000256" key="1">
    <source>
        <dbReference type="ARBA" id="ARBA00022553"/>
    </source>
</evidence>
<protein>
    <submittedName>
        <fullName evidence="4">Response regulator</fullName>
    </submittedName>
</protein>
<dbReference type="InterPro" id="IPR050595">
    <property type="entry name" value="Bact_response_regulator"/>
</dbReference>
<dbReference type="InterPro" id="IPR024186">
    <property type="entry name" value="Sig_transdc_resp-reg_PatA"/>
</dbReference>
<evidence type="ECO:0000313" key="5">
    <source>
        <dbReference type="Proteomes" id="UP001204953"/>
    </source>
</evidence>
<dbReference type="AlphaFoldDB" id="A0AAE3KRD6"/>
<dbReference type="Proteomes" id="UP001204953">
    <property type="component" value="Unassembled WGS sequence"/>
</dbReference>
<evidence type="ECO:0000313" key="4">
    <source>
        <dbReference type="EMBL" id="MCP2731563.1"/>
    </source>
</evidence>
<proteinExistence type="predicted"/>
<dbReference type="GO" id="GO:0000160">
    <property type="term" value="P:phosphorelay signal transduction system"/>
    <property type="evidence" value="ECO:0007669"/>
    <property type="project" value="InterPro"/>
</dbReference>
<dbReference type="Pfam" id="PF00072">
    <property type="entry name" value="Response_reg"/>
    <property type="match status" value="1"/>
</dbReference>
<keyword evidence="1 2" id="KW-0597">Phosphoprotein</keyword>
<dbReference type="InterPro" id="IPR001789">
    <property type="entry name" value="Sig_transdc_resp-reg_receiver"/>
</dbReference>
<dbReference type="PIRSF" id="PIRSF005897">
    <property type="entry name" value="RR_PatA"/>
    <property type="match status" value="1"/>
</dbReference>
<gene>
    <name evidence="4" type="ORF">NJ959_24350</name>
</gene>
<dbReference type="PROSITE" id="PS50110">
    <property type="entry name" value="RESPONSE_REGULATORY"/>
    <property type="match status" value="1"/>
</dbReference>
<sequence>MLTPSSVSSMELPIGRQELVFATEDLIKQIQDCATKQFTGKLDLQITGTKPHLSSLYFSLGGLVGCSNDWHPSRRWFRQLSLHCPQLIVNSTAQEWERTQCWDYNCLAQLTKQGKVPVMEMAELIEGHAIEIIFDIIQAGERIGYTKGLQLIYRPIPQDAMDLGLVVIRADTAWRQAIQAWQDWQDANLADISPNLAPKIVQTEQLRQQTSSHAYRNLTTLADGNYTLRDLAVKLTQTALPLTQSILPYIRNRLMDLIEIEDLVCDNKHSHSEKRVESKIAEIGKIGNKLPRPPASKSPLIAYIDDSKTDSQIMGQVLSQAGYRFINIQDSVQALIQLLEHKPDLIFLDLVMPIANGYEICAQIRRVSTFKETPVIILTGNDGLVDRVRAKMVGSSGFLSKPITSEKVLGVLRRYLTNEVRAER</sequence>
<dbReference type="InterPro" id="IPR011006">
    <property type="entry name" value="CheY-like_superfamily"/>
</dbReference>
<feature type="domain" description="Response regulatory" evidence="3">
    <location>
        <begin position="300"/>
        <end position="416"/>
    </location>
</feature>
<dbReference type="SMART" id="SM00448">
    <property type="entry name" value="REC"/>
    <property type="match status" value="1"/>
</dbReference>
<accession>A0AAE3KRD6</accession>
<keyword evidence="5" id="KW-1185">Reference proteome</keyword>
<organism evidence="4 5">
    <name type="scientific">Limnofasciculus baicalensis BBK-W-15</name>
    <dbReference type="NCBI Taxonomy" id="2699891"/>
    <lineage>
        <taxon>Bacteria</taxon>
        <taxon>Bacillati</taxon>
        <taxon>Cyanobacteriota</taxon>
        <taxon>Cyanophyceae</taxon>
        <taxon>Coleofasciculales</taxon>
        <taxon>Coleofasciculaceae</taxon>
        <taxon>Limnofasciculus</taxon>
        <taxon>Limnofasciculus baicalensis</taxon>
    </lineage>
</organism>
<dbReference type="Gene3D" id="3.40.50.2300">
    <property type="match status" value="1"/>
</dbReference>
<name>A0AAE3KRD6_9CYAN</name>
<dbReference type="EMBL" id="JAMZMM010000351">
    <property type="protein sequence ID" value="MCP2731563.1"/>
    <property type="molecule type" value="Genomic_DNA"/>
</dbReference>
<reference evidence="4" key="1">
    <citation type="submission" date="2022-06" db="EMBL/GenBank/DDBJ databases">
        <title>New cyanobacteria of genus Symplocastrum in benthos of Lake Baikal.</title>
        <authorList>
            <person name="Sorokovikova E."/>
            <person name="Tikhonova I."/>
            <person name="Krasnopeev A."/>
            <person name="Evseev P."/>
            <person name="Gladkikh A."/>
            <person name="Belykh O."/>
        </authorList>
    </citation>
    <scope>NUCLEOTIDE SEQUENCE</scope>
    <source>
        <strain evidence="4">BBK-W-15</strain>
    </source>
</reference>
<feature type="modified residue" description="4-aspartylphosphate" evidence="2">
    <location>
        <position position="349"/>
    </location>
</feature>
<dbReference type="SUPFAM" id="SSF52172">
    <property type="entry name" value="CheY-like"/>
    <property type="match status" value="1"/>
</dbReference>
<comment type="caution">
    <text evidence="4">The sequence shown here is derived from an EMBL/GenBank/DDBJ whole genome shotgun (WGS) entry which is preliminary data.</text>
</comment>
<evidence type="ECO:0000256" key="2">
    <source>
        <dbReference type="PROSITE-ProRule" id="PRU00169"/>
    </source>
</evidence>
<dbReference type="RefSeq" id="WP_254014299.1">
    <property type="nucleotide sequence ID" value="NZ_JAMZMM010000351.1"/>
</dbReference>
<dbReference type="PANTHER" id="PTHR44591">
    <property type="entry name" value="STRESS RESPONSE REGULATOR PROTEIN 1"/>
    <property type="match status" value="1"/>
</dbReference>
<evidence type="ECO:0000259" key="3">
    <source>
        <dbReference type="PROSITE" id="PS50110"/>
    </source>
</evidence>